<dbReference type="EMBL" id="KV750399">
    <property type="protein sequence ID" value="OCL04955.1"/>
    <property type="molecule type" value="Genomic_DNA"/>
</dbReference>
<proteinExistence type="predicted"/>
<evidence type="ECO:0008006" key="3">
    <source>
        <dbReference type="Google" id="ProtNLM"/>
    </source>
</evidence>
<dbReference type="Proteomes" id="UP000250140">
    <property type="component" value="Unassembled WGS sequence"/>
</dbReference>
<organism evidence="1 2">
    <name type="scientific">Glonium stellatum</name>
    <dbReference type="NCBI Taxonomy" id="574774"/>
    <lineage>
        <taxon>Eukaryota</taxon>
        <taxon>Fungi</taxon>
        <taxon>Dikarya</taxon>
        <taxon>Ascomycota</taxon>
        <taxon>Pezizomycotina</taxon>
        <taxon>Dothideomycetes</taxon>
        <taxon>Pleosporomycetidae</taxon>
        <taxon>Gloniales</taxon>
        <taxon>Gloniaceae</taxon>
        <taxon>Glonium</taxon>
    </lineage>
</organism>
<gene>
    <name evidence="1" type="ORF">AOQ84DRAFT_106456</name>
</gene>
<evidence type="ECO:0000313" key="2">
    <source>
        <dbReference type="Proteomes" id="UP000250140"/>
    </source>
</evidence>
<protein>
    <recommendedName>
        <fullName evidence="3">F-box domain-containing protein</fullName>
    </recommendedName>
</protein>
<accession>A0A8E2JPK5</accession>
<evidence type="ECO:0000313" key="1">
    <source>
        <dbReference type="EMBL" id="OCL04955.1"/>
    </source>
</evidence>
<dbReference type="AlphaFoldDB" id="A0A8E2JPK5"/>
<name>A0A8E2JPK5_9PEZI</name>
<keyword evidence="2" id="KW-1185">Reference proteome</keyword>
<dbReference type="OrthoDB" id="5281164at2759"/>
<sequence length="213" mass="24458">MALEHNVSKPESYLMRLPVELHKDIIDLLALPEKVHLKLTGRYFASLIKAASHSELLAAENTEWAITKGLFSCMDCIRLRSLDKFADTMRKNKMGRRGSEPDRRFCIDCGLRLQLSPELGQNTTEQRYAPGTEITVQGKPFIFCRYCNKYTDQVGPKHSLACSVCVPKDKLCSRKSYEPYPGYDSDDDFGHSGGFYDYELENDYEYEAHWSDF</sequence>
<reference evidence="1 2" key="1">
    <citation type="journal article" date="2016" name="Nat. Commun.">
        <title>Ectomycorrhizal ecology is imprinted in the genome of the dominant symbiotic fungus Cenococcum geophilum.</title>
        <authorList>
            <consortium name="DOE Joint Genome Institute"/>
            <person name="Peter M."/>
            <person name="Kohler A."/>
            <person name="Ohm R.A."/>
            <person name="Kuo A."/>
            <person name="Krutzmann J."/>
            <person name="Morin E."/>
            <person name="Arend M."/>
            <person name="Barry K.W."/>
            <person name="Binder M."/>
            <person name="Choi C."/>
            <person name="Clum A."/>
            <person name="Copeland A."/>
            <person name="Grisel N."/>
            <person name="Haridas S."/>
            <person name="Kipfer T."/>
            <person name="LaButti K."/>
            <person name="Lindquist E."/>
            <person name="Lipzen A."/>
            <person name="Maire R."/>
            <person name="Meier B."/>
            <person name="Mihaltcheva S."/>
            <person name="Molinier V."/>
            <person name="Murat C."/>
            <person name="Poggeler S."/>
            <person name="Quandt C.A."/>
            <person name="Sperisen C."/>
            <person name="Tritt A."/>
            <person name="Tisserant E."/>
            <person name="Crous P.W."/>
            <person name="Henrissat B."/>
            <person name="Nehls U."/>
            <person name="Egli S."/>
            <person name="Spatafora J.W."/>
            <person name="Grigoriev I.V."/>
            <person name="Martin F.M."/>
        </authorList>
    </citation>
    <scope>NUCLEOTIDE SEQUENCE [LARGE SCALE GENOMIC DNA]</scope>
    <source>
        <strain evidence="1 2">CBS 207.34</strain>
    </source>
</reference>